<evidence type="ECO:0000313" key="2">
    <source>
        <dbReference type="EMBL" id="MVN90490.1"/>
    </source>
</evidence>
<feature type="signal peptide" evidence="1">
    <location>
        <begin position="1"/>
        <end position="18"/>
    </location>
</feature>
<organism evidence="2 3">
    <name type="scientific">Mucilaginibacter aquatilis</name>
    <dbReference type="NCBI Taxonomy" id="1517760"/>
    <lineage>
        <taxon>Bacteria</taxon>
        <taxon>Pseudomonadati</taxon>
        <taxon>Bacteroidota</taxon>
        <taxon>Sphingobacteriia</taxon>
        <taxon>Sphingobacteriales</taxon>
        <taxon>Sphingobacteriaceae</taxon>
        <taxon>Mucilaginibacter</taxon>
    </lineage>
</organism>
<reference evidence="2 3" key="1">
    <citation type="submission" date="2019-12" db="EMBL/GenBank/DDBJ databases">
        <title>Mucilaginibacter sp. HME9299 genome sequencing and assembly.</title>
        <authorList>
            <person name="Kang H."/>
            <person name="Kim H."/>
            <person name="Joh K."/>
        </authorList>
    </citation>
    <scope>NUCLEOTIDE SEQUENCE [LARGE SCALE GENOMIC DNA]</scope>
    <source>
        <strain evidence="2 3">HME9299</strain>
    </source>
</reference>
<dbReference type="RefSeq" id="WP_157540275.1">
    <property type="nucleotide sequence ID" value="NZ_WQLA01000002.1"/>
</dbReference>
<dbReference type="AlphaFoldDB" id="A0A6I4I5U2"/>
<comment type="caution">
    <text evidence="2">The sequence shown here is derived from an EMBL/GenBank/DDBJ whole genome shotgun (WGS) entry which is preliminary data.</text>
</comment>
<accession>A0A6I4I5U2</accession>
<evidence type="ECO:0000313" key="3">
    <source>
        <dbReference type="Proteomes" id="UP000434850"/>
    </source>
</evidence>
<gene>
    <name evidence="2" type="ORF">GO816_05060</name>
</gene>
<dbReference type="OrthoDB" id="638783at2"/>
<dbReference type="Proteomes" id="UP000434850">
    <property type="component" value="Unassembled WGS sequence"/>
</dbReference>
<keyword evidence="1" id="KW-0732">Signal</keyword>
<dbReference type="EMBL" id="WQLA01000002">
    <property type="protein sequence ID" value="MVN90490.1"/>
    <property type="molecule type" value="Genomic_DNA"/>
</dbReference>
<evidence type="ECO:0000256" key="1">
    <source>
        <dbReference type="SAM" id="SignalP"/>
    </source>
</evidence>
<keyword evidence="3" id="KW-1185">Reference proteome</keyword>
<name>A0A6I4I5U2_9SPHI</name>
<feature type="chain" id="PRO_5026061903" evidence="1">
    <location>
        <begin position="19"/>
        <end position="248"/>
    </location>
</feature>
<sequence length="248" mass="28209">MLRILFFILFCATTNAYAGWYECYNFEGTIGKFPITLSMQVRKGYFGEPAKKKFNVIGVYKYNKYNSPIRLEGIFDERSKQVTLYEVSGKSYSAVLQFVFSEKQCPGSWQNKATVNKLRVSLTFVSKLLDLEPEQVFSGVDILQAQSLTRFYFIACYNKVSGADKAVLSELKIFQKNNGKIFQVIDLSNVEDAIGNIMTIIYDNLEVVDAEKQKVGLSRNVGNDQAPLIIEWNASSKRFTLEKSSIHE</sequence>
<proteinExistence type="predicted"/>
<protein>
    <submittedName>
        <fullName evidence="2">Uncharacterized protein</fullName>
    </submittedName>
</protein>